<feature type="region of interest" description="Disordered" evidence="7">
    <location>
        <begin position="428"/>
        <end position="466"/>
    </location>
</feature>
<keyword evidence="3" id="KW-0010">Activator</keyword>
<evidence type="ECO:0000256" key="5">
    <source>
        <dbReference type="ARBA" id="ARBA00023242"/>
    </source>
</evidence>
<feature type="region of interest" description="Disordered" evidence="7">
    <location>
        <begin position="1013"/>
        <end position="1045"/>
    </location>
</feature>
<evidence type="ECO:0000256" key="4">
    <source>
        <dbReference type="ARBA" id="ARBA00023163"/>
    </source>
</evidence>
<accession>A0A1Q3FFR4</accession>
<dbReference type="EMBL" id="GFDL01008650">
    <property type="protein sequence ID" value="JAV26395.1"/>
    <property type="molecule type" value="Transcribed_RNA"/>
</dbReference>
<dbReference type="SUPFAM" id="SSF47454">
    <property type="entry name" value="A DNA-binding domain in eukaryotic transcription factors"/>
    <property type="match status" value="1"/>
</dbReference>
<keyword evidence="2" id="KW-0238">DNA-binding</keyword>
<feature type="compositionally biased region" description="Polar residues" evidence="7">
    <location>
        <begin position="1013"/>
        <end position="1026"/>
    </location>
</feature>
<evidence type="ECO:0000256" key="1">
    <source>
        <dbReference type="ARBA" id="ARBA00023015"/>
    </source>
</evidence>
<reference evidence="9" key="1">
    <citation type="submission" date="2017-01" db="EMBL/GenBank/DDBJ databases">
        <title>A deep insight into the sialotranscriptome of adult male and female Cluex tarsalis mosquitoes.</title>
        <authorList>
            <person name="Ribeiro J.M."/>
            <person name="Moreira F."/>
            <person name="Bernard K.A."/>
            <person name="Calvo E."/>
        </authorList>
    </citation>
    <scope>NUCLEOTIDE SEQUENCE</scope>
    <source>
        <strain evidence="9">Kern County</strain>
        <tissue evidence="9">Salivary glands</tissue>
    </source>
</reference>
<organism evidence="9">
    <name type="scientific">Culex tarsalis</name>
    <name type="common">Encephalitis mosquito</name>
    <dbReference type="NCBI Taxonomy" id="7177"/>
    <lineage>
        <taxon>Eukaryota</taxon>
        <taxon>Metazoa</taxon>
        <taxon>Ecdysozoa</taxon>
        <taxon>Arthropoda</taxon>
        <taxon>Hexapoda</taxon>
        <taxon>Insecta</taxon>
        <taxon>Pterygota</taxon>
        <taxon>Neoptera</taxon>
        <taxon>Endopterygota</taxon>
        <taxon>Diptera</taxon>
        <taxon>Nematocera</taxon>
        <taxon>Culicoidea</taxon>
        <taxon>Culicidae</taxon>
        <taxon>Culicinae</taxon>
        <taxon>Culicini</taxon>
        <taxon>Culex</taxon>
        <taxon>Culex</taxon>
    </lineage>
</organism>
<dbReference type="GO" id="GO:0000981">
    <property type="term" value="F:DNA-binding transcription factor activity, RNA polymerase II-specific"/>
    <property type="evidence" value="ECO:0007669"/>
    <property type="project" value="TreeGrafter"/>
</dbReference>
<feature type="region of interest" description="Disordered" evidence="7">
    <location>
        <begin position="211"/>
        <end position="281"/>
    </location>
</feature>
<keyword evidence="4" id="KW-0804">Transcription</keyword>
<dbReference type="PANTHER" id="PTHR24411">
    <property type="entry name" value="NUCLEAR FACTOR ERYTHROID 2-RELATED FACTOR"/>
    <property type="match status" value="1"/>
</dbReference>
<feature type="domain" description="BZIP" evidence="8">
    <location>
        <begin position="1084"/>
        <end position="1147"/>
    </location>
</feature>
<keyword evidence="1" id="KW-0805">Transcription regulation</keyword>
<feature type="compositionally biased region" description="Low complexity" evidence="7">
    <location>
        <begin position="220"/>
        <end position="231"/>
    </location>
</feature>
<keyword evidence="5" id="KW-0539">Nucleus</keyword>
<evidence type="ECO:0000256" key="3">
    <source>
        <dbReference type="ARBA" id="ARBA00023159"/>
    </source>
</evidence>
<feature type="compositionally biased region" description="Basic and acidic residues" evidence="7">
    <location>
        <begin position="1027"/>
        <end position="1045"/>
    </location>
</feature>
<feature type="region of interest" description="Disordered" evidence="7">
    <location>
        <begin position="369"/>
        <end position="388"/>
    </location>
</feature>
<feature type="compositionally biased region" description="Low complexity" evidence="7">
    <location>
        <begin position="272"/>
        <end position="281"/>
    </location>
</feature>
<feature type="region of interest" description="Disordered" evidence="7">
    <location>
        <begin position="102"/>
        <end position="123"/>
    </location>
</feature>
<name>A0A1Q3FFR4_CULTA</name>
<dbReference type="PROSITE" id="PS50217">
    <property type="entry name" value="BZIP"/>
    <property type="match status" value="1"/>
</dbReference>
<feature type="region of interest" description="Disordered" evidence="7">
    <location>
        <begin position="820"/>
        <end position="868"/>
    </location>
</feature>
<dbReference type="FunFam" id="1.10.880.10:FF:000004">
    <property type="entry name" value="Nuclear factor, erythroid 2"/>
    <property type="match status" value="1"/>
</dbReference>
<dbReference type="SMART" id="SM00338">
    <property type="entry name" value="BRLZ"/>
    <property type="match status" value="1"/>
</dbReference>
<dbReference type="GO" id="GO:0000978">
    <property type="term" value="F:RNA polymerase II cis-regulatory region sequence-specific DNA binding"/>
    <property type="evidence" value="ECO:0007669"/>
    <property type="project" value="InterPro"/>
</dbReference>
<feature type="coiled-coil region" evidence="6">
    <location>
        <begin position="1102"/>
        <end position="1143"/>
    </location>
</feature>
<dbReference type="InterPro" id="IPR008917">
    <property type="entry name" value="TF_DNA-bd_sf"/>
</dbReference>
<dbReference type="InterPro" id="IPR004826">
    <property type="entry name" value="bZIP_Maf"/>
</dbReference>
<feature type="compositionally biased region" description="Basic and acidic residues" evidence="7">
    <location>
        <begin position="517"/>
        <end position="528"/>
    </location>
</feature>
<dbReference type="InterPro" id="IPR047167">
    <property type="entry name" value="NFE2-like"/>
</dbReference>
<dbReference type="Pfam" id="PF03131">
    <property type="entry name" value="bZIP_Maf"/>
    <property type="match status" value="1"/>
</dbReference>
<feature type="compositionally biased region" description="Basic residues" evidence="7">
    <location>
        <begin position="1215"/>
        <end position="1238"/>
    </location>
</feature>
<dbReference type="GO" id="GO:0005634">
    <property type="term" value="C:nucleus"/>
    <property type="evidence" value="ECO:0007669"/>
    <property type="project" value="TreeGrafter"/>
</dbReference>
<sequence length="1284" mass="139395">MISYKKNYVEHLLHLALTLSLLRVDPENFLDLQWETRLAGTGVGGWQLELRAAPLTDQTYVNRKALPSIIEDLARFDTRYNIPPSVSPPLQTYLLNIQNSNSTNQTASTRASSPLPTQETPNSTTSVVVDSLLLPNFESFAEAEDIFLNPDPFADSTSILEQNMADLEDFGEAPINTYALDAIPLKNEPPPLFDDLIRLPTFSPHLFSQESLGGGGGVEEPGSSHHQQQECCQSCDARKEVKQERMEDEGGEEGKVRIKQEPVACGEEQQQEQESVASSSLAGVVVKKEEIDADEEEEERKVPVTAELTPEEMDLIEVLWKQDVDLGFTLTPPTAVVAGGTGSAVAGAKGGADSSDDLEKLKVLLEIKNDDDKKKDDKKEPEEDPWAGLSYTIDTETGEYVLNATDDSEATLPPPLADLFLEEELNLPELINADGTGTNAATEETAEPAKKKTTAEEEDEESEVKRIERELETSADELCQGAAAGGSSVDLNSADSVQPSTSSSPSSSSVEPSEQAAGDKDHPLSKDDPEAVVADDLEDLLCDMMIQTSSSHFQHPRQPMQNYGHGMHGSLRQGSYHHHHHYHQHHQSRVPLSRAVSMEQRFQDVANLLGFPPGMGFSMGVGEMAGPAHPHAHYPPHHYSYQATGSIPQHAGQYHSHAAVLQNASLAELGGQAGQPPYYAGAPNLGSAVSSSMHLTNSTSETDAGATGYKMEHEMMYYSNTSSEMNHTDASFLNTILDDELQLIDIANEGMYTMRMLDPNATSSNSSVLGGGAVGGVSGPNSGHLGGLMSSSAAAAAALTGAMQHGAGAVGGITSAATTTSGAAAGSGGDRLDASSDSAVSSMGSERVPSLSDGEWGDGGSDSAQEYHNKYGGPYDYSYSGNSSRMGDGSRQAPVAQKKHQMFGKRFLMEQNATIPALTPATNSGSTSAVDPQLAANIPIKYEYDYMAPTSLSQLEGAVGPVPKQDDQTNSAHNPLSSVDMKYPYSLDFARQNPAPAAVPRNLHHDVIQHNHTYTLPHNSGANPKPQTRDKKIRRSEEEHLTRDEKRARALNIPISVQDIINLPMDEFNERLSKYDLSETQLSLIRDIRRRGKNKVAAQNCRKRKLDQIVSLADEVKEMKNRKERLLREREAVLSEQKKIRKKYMDLYRHIFEHLRDDDGNPISMEHYTLQQRADGPVMLLPRSVDRQQDLAGSSSGSSSSSSSHHQQQQQMMMHHQHQHHNSAHHPHHHHHHHHPLQHPHANATTTGPGSGSGSGGSSSGGSSSSGSVTNNNSTIHSQHRPKE</sequence>
<keyword evidence="6" id="KW-0175">Coiled coil</keyword>
<dbReference type="Gene3D" id="1.10.880.10">
    <property type="entry name" value="Transcription factor, Skn-1-like, DNA-binding domain"/>
    <property type="match status" value="1"/>
</dbReference>
<feature type="region of interest" description="Disordered" evidence="7">
    <location>
        <begin position="483"/>
        <end position="528"/>
    </location>
</feature>
<evidence type="ECO:0000256" key="7">
    <source>
        <dbReference type="SAM" id="MobiDB-lite"/>
    </source>
</evidence>
<feature type="compositionally biased region" description="Basic and acidic residues" evidence="7">
    <location>
        <begin position="236"/>
        <end position="245"/>
    </location>
</feature>
<feature type="compositionally biased region" description="Gly residues" evidence="7">
    <location>
        <begin position="1249"/>
        <end position="1260"/>
    </location>
</feature>
<dbReference type="PROSITE" id="PS00036">
    <property type="entry name" value="BZIP_BASIC"/>
    <property type="match status" value="1"/>
</dbReference>
<feature type="compositionally biased region" description="Low complexity" evidence="7">
    <location>
        <begin position="496"/>
        <end position="515"/>
    </location>
</feature>
<feature type="compositionally biased region" description="Basic and acidic residues" evidence="7">
    <location>
        <begin position="369"/>
        <end position="381"/>
    </location>
</feature>
<dbReference type="PANTHER" id="PTHR24411:SF55">
    <property type="entry name" value="SEGMENTATION PROTEIN CAP'N'COLLAR"/>
    <property type="match status" value="1"/>
</dbReference>
<dbReference type="CDD" id="cd14698">
    <property type="entry name" value="bZIP_CNC"/>
    <property type="match status" value="1"/>
</dbReference>
<evidence type="ECO:0000256" key="6">
    <source>
        <dbReference type="SAM" id="Coils"/>
    </source>
</evidence>
<evidence type="ECO:0000313" key="9">
    <source>
        <dbReference type="EMBL" id="JAV26395.1"/>
    </source>
</evidence>
<dbReference type="InterPro" id="IPR004827">
    <property type="entry name" value="bZIP"/>
</dbReference>
<evidence type="ECO:0000259" key="8">
    <source>
        <dbReference type="PROSITE" id="PS50217"/>
    </source>
</evidence>
<evidence type="ECO:0000256" key="2">
    <source>
        <dbReference type="ARBA" id="ARBA00023125"/>
    </source>
</evidence>
<feature type="compositionally biased region" description="Low complexity" evidence="7">
    <location>
        <begin position="1194"/>
        <end position="1214"/>
    </location>
</feature>
<feature type="region of interest" description="Disordered" evidence="7">
    <location>
        <begin position="1188"/>
        <end position="1284"/>
    </location>
</feature>
<protein>
    <submittedName>
        <fullName evidence="9">Putative bzip transcription factor nrf1</fullName>
    </submittedName>
</protein>
<proteinExistence type="predicted"/>